<evidence type="ECO:0000313" key="2">
    <source>
        <dbReference type="EMBL" id="KTD49070.1"/>
    </source>
</evidence>
<dbReference type="OrthoDB" id="5649316at2"/>
<organism evidence="2 3">
    <name type="scientific">Legionella rubrilucens</name>
    <dbReference type="NCBI Taxonomy" id="458"/>
    <lineage>
        <taxon>Bacteria</taxon>
        <taxon>Pseudomonadati</taxon>
        <taxon>Pseudomonadota</taxon>
        <taxon>Gammaproteobacteria</taxon>
        <taxon>Legionellales</taxon>
        <taxon>Legionellaceae</taxon>
        <taxon>Legionella</taxon>
    </lineage>
</organism>
<dbReference type="STRING" id="458.Lrub_1421"/>
<reference evidence="2 3" key="1">
    <citation type="submission" date="2015-11" db="EMBL/GenBank/DDBJ databases">
        <title>Genomic analysis of 38 Legionella species identifies large and diverse effector repertoires.</title>
        <authorList>
            <person name="Burstein D."/>
            <person name="Amaro F."/>
            <person name="Zusman T."/>
            <person name="Lifshitz Z."/>
            <person name="Cohen O."/>
            <person name="Gilbert J.A."/>
            <person name="Pupko T."/>
            <person name="Shuman H.A."/>
            <person name="Segal G."/>
        </authorList>
    </citation>
    <scope>NUCLEOTIDE SEQUENCE [LARGE SCALE GENOMIC DNA]</scope>
    <source>
        <strain evidence="2 3">WA-270A-C2</strain>
    </source>
</reference>
<dbReference type="PROSITE" id="PS51664">
    <property type="entry name" value="YCAO"/>
    <property type="match status" value="1"/>
</dbReference>
<dbReference type="Proteomes" id="UP000054608">
    <property type="component" value="Unassembled WGS sequence"/>
</dbReference>
<dbReference type="Pfam" id="PF02624">
    <property type="entry name" value="YcaO"/>
    <property type="match status" value="1"/>
</dbReference>
<gene>
    <name evidence="2" type="ORF">Lrub_1421</name>
</gene>
<proteinExistence type="predicted"/>
<dbReference type="InterPro" id="IPR003776">
    <property type="entry name" value="YcaO-like_dom"/>
</dbReference>
<dbReference type="EMBL" id="LNYT01000007">
    <property type="protein sequence ID" value="KTD49070.1"/>
    <property type="molecule type" value="Genomic_DNA"/>
</dbReference>
<evidence type="ECO:0000313" key="3">
    <source>
        <dbReference type="Proteomes" id="UP000054608"/>
    </source>
</evidence>
<accession>A0A0W0XXQ2</accession>
<evidence type="ECO:0000259" key="1">
    <source>
        <dbReference type="PROSITE" id="PS51664"/>
    </source>
</evidence>
<name>A0A0W0XXQ2_9GAMM</name>
<dbReference type="Gene3D" id="3.30.1330.230">
    <property type="match status" value="1"/>
</dbReference>
<dbReference type="RefSeq" id="WP_058531484.1">
    <property type="nucleotide sequence ID" value="NZ_CAAAIN010000006.1"/>
</dbReference>
<comment type="caution">
    <text evidence="2">The sequence shown here is derived from an EMBL/GenBank/DDBJ whole genome shotgun (WGS) entry which is preliminary data.</text>
</comment>
<keyword evidence="3" id="KW-1185">Reference proteome</keyword>
<feature type="domain" description="YcaO" evidence="1">
    <location>
        <begin position="51"/>
        <end position="403"/>
    </location>
</feature>
<dbReference type="PATRIC" id="fig|458.5.peg.1470"/>
<sequence>MTDLNLTRQRHLPYASASHASIHHATKFKLCMESNLSTPRSAVIDGIISYGGSTGIGLNLPRKAYGEFYERNHLFTKVPVNSKKKLADVKPLSWQKKLLSLCQEGRDAEASLEHEFAFTRVYNLFDDTPGDYFHNAIALNGRKEDAPYLHFSDSCACASHPVREKALYNSLMEFIERQALLGSWLSQRCQYAIDPQLLKALTPYRELTERLLDNGELFIFANGNHLPGHTVILFYFAHSPNDMVQYSIGSSSGLTLTEALTSSLEELYQCYTFLYNMECSEGLANKAGAGYHLQFQQCNHAGIKETIPFFKTSIPCKIATLADVHDLKAYRYEEILSALSALSTDIFYYHAYDEALGLHFTKIMSPDFFAHMSLNNGLNIDNAYARTLNITRENAYLAKIPFP</sequence>
<dbReference type="AlphaFoldDB" id="A0A0W0XXQ2"/>
<protein>
    <submittedName>
        <fullName evidence="2">YcaO-like family protein</fullName>
    </submittedName>
</protein>